<dbReference type="Gene3D" id="2.60.40.1180">
    <property type="entry name" value="Golgi alpha-mannosidase II"/>
    <property type="match status" value="1"/>
</dbReference>
<dbReference type="InterPro" id="IPR013780">
    <property type="entry name" value="Glyco_hydro_b"/>
</dbReference>
<evidence type="ECO:0000256" key="5">
    <source>
        <dbReference type="ARBA" id="ARBA00048735"/>
    </source>
</evidence>
<gene>
    <name evidence="6" type="primary">glgE</name>
    <name evidence="9" type="ORF">PQG83_04105</name>
</gene>
<protein>
    <recommendedName>
        <fullName evidence="6">Alpha-1,4-glucan:maltose-1-phosphate maltosyltransferase</fullName>
        <shortName evidence="6">GMPMT</shortName>
        <ecNumber evidence="6">2.4.99.16</ecNumber>
    </recommendedName>
    <alternativeName>
        <fullName evidence="6">(1-&gt;4)-alpha-D-glucan:maltose-1-phosphate alpha-D-maltosyltransferase</fullName>
    </alternativeName>
</protein>
<feature type="binding site" evidence="6">
    <location>
        <position position="251"/>
    </location>
    <ligand>
        <name>alpha-maltose 1-phosphate</name>
        <dbReference type="ChEBI" id="CHEBI:63576"/>
    </ligand>
</feature>
<dbReference type="InterPro" id="IPR049171">
    <property type="entry name" value="GLGE_C"/>
</dbReference>
<keyword evidence="4 6" id="KW-0119">Carbohydrate metabolism</keyword>
<dbReference type="InterPro" id="IPR013783">
    <property type="entry name" value="Ig-like_fold"/>
</dbReference>
<dbReference type="InterPro" id="IPR006047">
    <property type="entry name" value="GH13_cat_dom"/>
</dbReference>
<keyword evidence="3 6" id="KW-0808">Transferase</keyword>
<dbReference type="EC" id="2.4.99.16" evidence="6"/>
<evidence type="ECO:0000259" key="8">
    <source>
        <dbReference type="SMART" id="SM00642"/>
    </source>
</evidence>
<evidence type="ECO:0000256" key="6">
    <source>
        <dbReference type="HAMAP-Rule" id="MF_02124"/>
    </source>
</evidence>
<dbReference type="RefSeq" id="WP_312747091.1">
    <property type="nucleotide sequence ID" value="NZ_CP116968.1"/>
</dbReference>
<feature type="site" description="Transition state stabilizer" evidence="6">
    <location>
        <position position="469"/>
    </location>
</feature>
<dbReference type="GO" id="GO:0030979">
    <property type="term" value="P:alpha-glucan biosynthetic process"/>
    <property type="evidence" value="ECO:0007669"/>
    <property type="project" value="UniProtKB-UniRule"/>
</dbReference>
<dbReference type="PANTHER" id="PTHR47786:SF2">
    <property type="entry name" value="GLYCOSYL HYDROLASE FAMILY 13 CATALYTIC DOMAIN-CONTAINING PROTEIN"/>
    <property type="match status" value="1"/>
</dbReference>
<dbReference type="SMART" id="SM00642">
    <property type="entry name" value="Aamy"/>
    <property type="match status" value="1"/>
</dbReference>
<dbReference type="Pfam" id="PF00128">
    <property type="entry name" value="Alpha-amylase"/>
    <property type="match status" value="1"/>
</dbReference>
<evidence type="ECO:0000256" key="4">
    <source>
        <dbReference type="ARBA" id="ARBA00023277"/>
    </source>
</evidence>
<feature type="active site" description="Proton donor" evidence="6">
    <location>
        <position position="411"/>
    </location>
</feature>
<organism evidence="9 10">
    <name type="scientific">Candidatus Nitrospira neomarina</name>
    <dbReference type="NCBI Taxonomy" id="3020899"/>
    <lineage>
        <taxon>Bacteria</taxon>
        <taxon>Pseudomonadati</taxon>
        <taxon>Nitrospirota</taxon>
        <taxon>Nitrospiria</taxon>
        <taxon>Nitrospirales</taxon>
        <taxon>Nitrospiraceae</taxon>
        <taxon>Nitrospira</taxon>
    </lineage>
</organism>
<dbReference type="EMBL" id="CP116968">
    <property type="protein sequence ID" value="WNM62942.1"/>
    <property type="molecule type" value="Genomic_DNA"/>
</dbReference>
<proteinExistence type="inferred from homology"/>
<dbReference type="PANTHER" id="PTHR47786">
    <property type="entry name" value="ALPHA-1,4-GLUCAN:MALTOSE-1-PHOSPHATE MALTOSYLTRANSFERASE"/>
    <property type="match status" value="1"/>
</dbReference>
<feature type="active site" description="Nucleophile" evidence="6">
    <location>
        <position position="382"/>
    </location>
</feature>
<accession>A0AA96GL02</accession>
<comment type="function">
    <text evidence="6">Maltosyltransferase that uses maltose 1-phosphate (M1P) as the sugar donor to elongate linear or branched alpha-(1-&gt;4)-glucans. Is involved in a branched alpha-glucan biosynthetic pathway from trehalose, together with TreS, Mak and GlgB.</text>
</comment>
<dbReference type="InterPro" id="IPR021828">
    <property type="entry name" value="GlgE_dom_N/S"/>
</dbReference>
<feature type="binding site" evidence="6">
    <location>
        <position position="346"/>
    </location>
    <ligand>
        <name>alpha-maltose 1-phosphate</name>
        <dbReference type="ChEBI" id="CHEBI:63576"/>
    </ligand>
</feature>
<evidence type="ECO:0000256" key="2">
    <source>
        <dbReference type="ARBA" id="ARBA00022676"/>
    </source>
</evidence>
<evidence type="ECO:0000313" key="10">
    <source>
        <dbReference type="Proteomes" id="UP001302494"/>
    </source>
</evidence>
<evidence type="ECO:0000256" key="3">
    <source>
        <dbReference type="ARBA" id="ARBA00022679"/>
    </source>
</evidence>
<feature type="binding site" evidence="6">
    <location>
        <position position="383"/>
    </location>
    <ligand>
        <name>alpha-maltose 1-phosphate</name>
        <dbReference type="ChEBI" id="CHEBI:63576"/>
    </ligand>
</feature>
<dbReference type="HAMAP" id="MF_02124">
    <property type="entry name" value="GlgE"/>
    <property type="match status" value="1"/>
</dbReference>
<comment type="subunit">
    <text evidence="1 6">Homodimer.</text>
</comment>
<comment type="catalytic activity">
    <reaction evidence="5 6">
        <text>alpha-maltose 1-phosphate + [(1-&gt;4)-alpha-D-glucosyl](n) = [(1-&gt;4)-alpha-D-glucosyl](n+2) + phosphate</text>
        <dbReference type="Rhea" id="RHEA:42692"/>
        <dbReference type="Rhea" id="RHEA-COMP:9584"/>
        <dbReference type="Rhea" id="RHEA-COMP:10183"/>
        <dbReference type="ChEBI" id="CHEBI:15444"/>
        <dbReference type="ChEBI" id="CHEBI:43474"/>
        <dbReference type="ChEBI" id="CHEBI:63576"/>
        <dbReference type="EC" id="2.4.99.16"/>
    </reaction>
</comment>
<evidence type="ECO:0000313" key="9">
    <source>
        <dbReference type="EMBL" id="WNM62942.1"/>
    </source>
</evidence>
<evidence type="ECO:0000256" key="1">
    <source>
        <dbReference type="ARBA" id="ARBA00011738"/>
    </source>
</evidence>
<name>A0AA96GL02_9BACT</name>
<reference evidence="9 10" key="1">
    <citation type="submission" date="2023-01" db="EMBL/GenBank/DDBJ databases">
        <title>Cultivation and genomic characterization of new, ubiquitous marine nitrite-oxidizing bacteria from the Nitrospirales.</title>
        <authorList>
            <person name="Mueller A.J."/>
            <person name="Daebeler A."/>
            <person name="Herbold C.W."/>
            <person name="Kirkegaard R.H."/>
            <person name="Daims H."/>
        </authorList>
    </citation>
    <scope>NUCLEOTIDE SEQUENCE [LARGE SCALE GENOMIC DNA]</scope>
    <source>
        <strain evidence="9 10">DK</strain>
    </source>
</reference>
<keyword evidence="10" id="KW-1185">Reference proteome</keyword>
<dbReference type="Gene3D" id="3.20.20.80">
    <property type="entry name" value="Glycosidases"/>
    <property type="match status" value="1"/>
</dbReference>
<feature type="domain" description="Glycosyl hydrolase family 13 catalytic" evidence="8">
    <location>
        <begin position="203"/>
        <end position="547"/>
    </location>
</feature>
<dbReference type="InterPro" id="IPR026585">
    <property type="entry name" value="GlgE"/>
</dbReference>
<dbReference type="AlphaFoldDB" id="A0AA96GL02"/>
<sequence length="662" mass="77053">MSTIPKTLQTLIIEHVEPELDGGRYPVKRIVGENLEVTADVFKEGHDTIGAVLRYKVLGQKEWSETPMHHVDNDRWAGSFLLAENTRYLYSVGAYVRSFETWRIELTKKHGVLPDLSSELLEGEAQVKEAMTKAKGPDKSELKLWLEKWKSASDQEARIAIALDPIVATLVDRHEQRAAWSTYEKELEVIVDRERARYGAWYEIFPRSEGTVPGKGGTFKDCEQRLPAIRDMGFDVLYLTPIHPIGETNRKGRNNSLKAKPGDPGSPWAIGSRHGGHDAVEPALGTMNDFDHFQQAVKNHGMEVAIDFAINATPDHPYVTQHPDWFKQRPDGTIKYAENPPKKYEDIYGFDFYTEAWQDIWQEMKRVLLFWIEHGVKIFRVDNPHTKPVIFWEWLIREIQLEHPDVLFLAEAFTRPKMMRVLAKAGYTQSYTYFTWRNSKGEMTEYLTELTRTQMQEYFRPNFFANTPDILPEILQQGGRPAFKFRLVLAATLSPTYGIYNSYELCENKAIPGTEEYQDSEKYEIRHWDWDRPGNIRDYITRINQIRRDHPALHTFTNLQFFPSDNDHILFYGKMNADKTDILLFAINMDPYTIHEARLRIPIEACGIGEQDTYQLHELIQDYRHQVVGGDYTIRLDPNDEPAAIFALRRRTRRESDFDYFM</sequence>
<dbReference type="InterPro" id="IPR017853">
    <property type="entry name" value="GH"/>
</dbReference>
<keyword evidence="2 6" id="KW-0328">Glycosyltransferase</keyword>
<dbReference type="Gene3D" id="1.20.58.80">
    <property type="entry name" value="Phosphotransferase system, lactose/cellobiose-type IIA subunit"/>
    <property type="match status" value="1"/>
</dbReference>
<comment type="similarity">
    <text evidence="6">Belongs to the glycosyl hydrolase 13 family. GlgE subfamily.</text>
</comment>
<dbReference type="Gene3D" id="2.60.40.10">
    <property type="entry name" value="Immunoglobulins"/>
    <property type="match status" value="1"/>
</dbReference>
<evidence type="ECO:0000256" key="7">
    <source>
        <dbReference type="SAM" id="MobiDB-lite"/>
    </source>
</evidence>
<dbReference type="SUPFAM" id="SSF51445">
    <property type="entry name" value="(Trans)glycosidases"/>
    <property type="match status" value="1"/>
</dbReference>
<feature type="binding site" evidence="6">
    <location>
        <begin position="522"/>
        <end position="523"/>
    </location>
    <ligand>
        <name>alpha-maltose 1-phosphate</name>
        <dbReference type="ChEBI" id="CHEBI:63576"/>
    </ligand>
</feature>
<comment type="caution">
    <text evidence="6">Lacks conserved residue(s) required for the propagation of feature annotation.</text>
</comment>
<dbReference type="GO" id="GO:0016758">
    <property type="term" value="F:hexosyltransferase activity"/>
    <property type="evidence" value="ECO:0007669"/>
    <property type="project" value="UniProtKB-UniRule"/>
</dbReference>
<dbReference type="KEGG" id="nneo:PQG83_04105"/>
<dbReference type="CDD" id="cd11344">
    <property type="entry name" value="AmyAc_GlgE_like"/>
    <property type="match status" value="1"/>
</dbReference>
<dbReference type="Proteomes" id="UP001302494">
    <property type="component" value="Chromosome"/>
</dbReference>
<feature type="region of interest" description="Disordered" evidence="7">
    <location>
        <begin position="248"/>
        <end position="275"/>
    </location>
</feature>
<dbReference type="GO" id="GO:0004553">
    <property type="term" value="F:hydrolase activity, hydrolyzing O-glycosyl compounds"/>
    <property type="evidence" value="ECO:0007669"/>
    <property type="project" value="InterPro"/>
</dbReference>
<dbReference type="Pfam" id="PF21702">
    <property type="entry name" value="GLGE_C"/>
    <property type="match status" value="1"/>
</dbReference>
<dbReference type="Pfam" id="PF11896">
    <property type="entry name" value="GlgE_dom_N_S"/>
    <property type="match status" value="1"/>
</dbReference>